<evidence type="ECO:0000256" key="2">
    <source>
        <dbReference type="PROSITE-ProRule" id="PRU00090"/>
    </source>
</evidence>
<proteinExistence type="evidence at transcript level"/>
<dbReference type="InterPro" id="IPR020067">
    <property type="entry name" value="Frizzled_dom"/>
</dbReference>
<dbReference type="SUPFAM" id="SSF63501">
    <property type="entry name" value="Frizzled cysteine-rich domain"/>
    <property type="match status" value="1"/>
</dbReference>
<protein>
    <recommendedName>
        <fullName evidence="4">FZ domain-containing protein</fullName>
    </recommendedName>
</protein>
<accession>A0A5P8I4P7</accession>
<feature type="signal peptide" evidence="3">
    <location>
        <begin position="1"/>
        <end position="20"/>
    </location>
</feature>
<dbReference type="EMBL" id="MN305319">
    <property type="protein sequence ID" value="QFQ66913.1"/>
    <property type="molecule type" value="mRNA"/>
</dbReference>
<dbReference type="Gene3D" id="1.10.2000.10">
    <property type="entry name" value="Frizzled cysteine-rich domain"/>
    <property type="match status" value="1"/>
</dbReference>
<evidence type="ECO:0000256" key="1">
    <source>
        <dbReference type="ARBA" id="ARBA00023157"/>
    </source>
</evidence>
<name>A0A5P8I4P7_HOFMI</name>
<dbReference type="AlphaFoldDB" id="A0A5P8I4P7"/>
<feature type="domain" description="FZ" evidence="4">
    <location>
        <begin position="26"/>
        <end position="168"/>
    </location>
</feature>
<evidence type="ECO:0000313" key="5">
    <source>
        <dbReference type="EMBL" id="QFQ66913.1"/>
    </source>
</evidence>
<keyword evidence="1" id="KW-1015">Disulfide bond</keyword>
<comment type="caution">
    <text evidence="2">Lacks conserved residue(s) required for the propagation of feature annotation.</text>
</comment>
<feature type="chain" id="PRO_5024432751" description="FZ domain-containing protein" evidence="3">
    <location>
        <begin position="21"/>
        <end position="168"/>
    </location>
</feature>
<keyword evidence="3" id="KW-0732">Signal</keyword>
<evidence type="ECO:0000256" key="3">
    <source>
        <dbReference type="SAM" id="SignalP"/>
    </source>
</evidence>
<evidence type="ECO:0000259" key="4">
    <source>
        <dbReference type="PROSITE" id="PS50038"/>
    </source>
</evidence>
<organism evidence="5">
    <name type="scientific">Hofstenia miamia</name>
    <name type="common">Three-banded panther worm</name>
    <dbReference type="NCBI Taxonomy" id="442651"/>
    <lineage>
        <taxon>Eukaryota</taxon>
        <taxon>Metazoa</taxon>
        <taxon>Xenacoelomorpha</taxon>
        <taxon>Acoelomorpha</taxon>
        <taxon>Acoela</taxon>
        <taxon>Hofsteniidae</taxon>
        <taxon>Hofstenia</taxon>
    </lineage>
</organism>
<dbReference type="InterPro" id="IPR036790">
    <property type="entry name" value="Frizzled_dom_sf"/>
</dbReference>
<sequence>MNMIWKFGILILMKLLQVHLKDQASFSYNSCLSKKLIQPKAQKLCEPFFKDYNYGVFLINRYDVDVRSVELSVDLQLAFHSINLMNVKSECKRNAKKYMCILLYPACTQVDKFNFLRIAPCAETCDKIKRCLIKATMFANLERTYQSFKGLNCSLLPSSLDSELCYLF</sequence>
<reference evidence="5" key="1">
    <citation type="journal article" date="2019" name="PLoS Genet.">
        <title>A small set of conserved genes, including sp5 and Hox, are activated by Wnt signaling in the posterior of planarians and acoels.</title>
        <authorList>
            <person name="Tewari A.G."/>
            <person name="Owen J.H."/>
            <person name="Petersen C.P."/>
            <person name="Wagner D.E."/>
            <person name="Reddien P.W."/>
        </authorList>
    </citation>
    <scope>NUCLEOTIDE SEQUENCE</scope>
</reference>
<dbReference type="PROSITE" id="PS50038">
    <property type="entry name" value="FZ"/>
    <property type="match status" value="1"/>
</dbReference>